<dbReference type="EMBL" id="AP022345">
    <property type="protein sequence ID" value="BBU68500.1"/>
    <property type="molecule type" value="Genomic_DNA"/>
</dbReference>
<reference evidence="3" key="1">
    <citation type="submission" date="2020-01" db="EMBL/GenBank/DDBJ databases">
        <title>Phosphoaccumulans saitamaens gen. nov., sp. nov., a polyphosphate accumulating bacterium isolated from surface river water.</title>
        <authorList>
            <person name="Watanabe K."/>
            <person name="Suda W."/>
        </authorList>
    </citation>
    <scope>NUCLEOTIDE SEQUENCE [LARGE SCALE GENOMIC DNA]</scope>
    <source>
        <strain evidence="3">ICHIAU1</strain>
    </source>
</reference>
<sequence>MLVKHKSIDGMTLGYLGSLNDLSLIVVIGRSNYKKSSESLDALVKALHASGHSVCWFENRQTQTAKLLEDKFERLWGSRVSKFCKHNFLIGNLLRKTIKIFVLLAHPTRWGYFLTVFKNSNQRIANDLRKFLRHFPARRIYLFSHSAGGIVSSLAEAEDSVTKLVCFGYPLKHPDQDEEPSRTAHLKKMIKPFLIIQGDQDEYGSAQDSKRYKLSSSISVVPIQADHGYDNLSVSEYQKCLELLGKFLTLP</sequence>
<keyword evidence="3" id="KW-1185">Reference proteome</keyword>
<feature type="domain" description="KANL3/Tex30 alpha/beta hydrolase-like" evidence="1">
    <location>
        <begin position="122"/>
        <end position="237"/>
    </location>
</feature>
<organism evidence="2 3">
    <name type="scientific">Fluviibacter phosphoraccumulans</name>
    <dbReference type="NCBI Taxonomy" id="1751046"/>
    <lineage>
        <taxon>Bacteria</taxon>
        <taxon>Pseudomonadati</taxon>
        <taxon>Pseudomonadota</taxon>
        <taxon>Betaproteobacteria</taxon>
        <taxon>Rhodocyclales</taxon>
        <taxon>Fluviibacteraceae</taxon>
        <taxon>Fluviibacter</taxon>
    </lineage>
</organism>
<dbReference type="InterPro" id="IPR029058">
    <property type="entry name" value="AB_hydrolase_fold"/>
</dbReference>
<proteinExistence type="predicted"/>
<accession>A0A679I252</accession>
<dbReference type="Gene3D" id="3.40.50.1820">
    <property type="entry name" value="alpha/beta hydrolase"/>
    <property type="match status" value="1"/>
</dbReference>
<name>A0A679I252_9RHOO</name>
<dbReference type="RefSeq" id="WP_162050713.1">
    <property type="nucleotide sequence ID" value="NZ_AP019011.1"/>
</dbReference>
<dbReference type="PANTHER" id="PTHR13136">
    <property type="entry name" value="TESTIS DEVELOPMENT PROTEIN PRTD"/>
    <property type="match status" value="1"/>
</dbReference>
<dbReference type="SUPFAM" id="SSF53474">
    <property type="entry name" value="alpha/beta-Hydrolases"/>
    <property type="match status" value="1"/>
</dbReference>
<protein>
    <recommendedName>
        <fullName evidence="1">KANL3/Tex30 alpha/beta hydrolase-like domain-containing protein</fullName>
    </recommendedName>
</protein>
<evidence type="ECO:0000313" key="3">
    <source>
        <dbReference type="Proteomes" id="UP000463961"/>
    </source>
</evidence>
<dbReference type="AlphaFoldDB" id="A0A679I252"/>
<dbReference type="PANTHER" id="PTHR13136:SF11">
    <property type="entry name" value="TESTIS-EXPRESSED PROTEIN 30"/>
    <property type="match status" value="1"/>
</dbReference>
<evidence type="ECO:0000259" key="1">
    <source>
        <dbReference type="Pfam" id="PF20408"/>
    </source>
</evidence>
<dbReference type="InterPro" id="IPR026555">
    <property type="entry name" value="NSL3/Tex30"/>
</dbReference>
<evidence type="ECO:0000313" key="2">
    <source>
        <dbReference type="EMBL" id="BBU68500.1"/>
    </source>
</evidence>
<dbReference type="Proteomes" id="UP000463961">
    <property type="component" value="Chromosome"/>
</dbReference>
<dbReference type="InterPro" id="IPR046879">
    <property type="entry name" value="KANL3/Tex30_Abhydrolase"/>
</dbReference>
<gene>
    <name evidence="2" type="ORF">ICHIAU1_07830</name>
</gene>
<dbReference type="Pfam" id="PF20408">
    <property type="entry name" value="Abhydrolase_11"/>
    <property type="match status" value="1"/>
</dbReference>